<dbReference type="GO" id="GO:0008713">
    <property type="term" value="F:ADP-heptose-lipopolysaccharide heptosyltransferase activity"/>
    <property type="evidence" value="ECO:0007669"/>
    <property type="project" value="TreeGrafter"/>
</dbReference>
<organism evidence="3 4">
    <name type="scientific">Aquifex aeolicus</name>
    <dbReference type="NCBI Taxonomy" id="63363"/>
    <lineage>
        <taxon>Bacteria</taxon>
        <taxon>Pseudomonadati</taxon>
        <taxon>Aquificota</taxon>
        <taxon>Aquificia</taxon>
        <taxon>Aquificales</taxon>
        <taxon>Aquificaceae</taxon>
        <taxon>Aquifex</taxon>
    </lineage>
</organism>
<evidence type="ECO:0000256" key="1">
    <source>
        <dbReference type="ARBA" id="ARBA00022676"/>
    </source>
</evidence>
<evidence type="ECO:0000256" key="2">
    <source>
        <dbReference type="ARBA" id="ARBA00022679"/>
    </source>
</evidence>
<comment type="caution">
    <text evidence="3">The sequence shown here is derived from an EMBL/GenBank/DDBJ whole genome shotgun (WGS) entry which is preliminary data.</text>
</comment>
<dbReference type="Gene3D" id="3.40.50.2000">
    <property type="entry name" value="Glycogen Phosphorylase B"/>
    <property type="match status" value="1"/>
</dbReference>
<dbReference type="EMBL" id="DQVE01000038">
    <property type="protein sequence ID" value="HIP98433.1"/>
    <property type="molecule type" value="Genomic_DNA"/>
</dbReference>
<evidence type="ECO:0000313" key="3">
    <source>
        <dbReference type="EMBL" id="HIP98433.1"/>
    </source>
</evidence>
<dbReference type="CDD" id="cd03789">
    <property type="entry name" value="GT9_LPS_heptosyltransferase"/>
    <property type="match status" value="1"/>
</dbReference>
<name>A0A9D0YPB1_AQUAO</name>
<dbReference type="Proteomes" id="UP000606463">
    <property type="component" value="Unassembled WGS sequence"/>
</dbReference>
<reference evidence="3" key="1">
    <citation type="journal article" date="2020" name="ISME J.">
        <title>Gammaproteobacteria mediating utilization of methyl-, sulfur- and petroleum organic compounds in deep ocean hydrothermal plumes.</title>
        <authorList>
            <person name="Zhou Z."/>
            <person name="Liu Y."/>
            <person name="Pan J."/>
            <person name="Cron B.R."/>
            <person name="Toner B.M."/>
            <person name="Anantharaman K."/>
            <person name="Breier J.A."/>
            <person name="Dick G.J."/>
            <person name="Li M."/>
        </authorList>
    </citation>
    <scope>NUCLEOTIDE SEQUENCE</scope>
    <source>
        <strain evidence="3">SZUA-1501</strain>
    </source>
</reference>
<proteinExistence type="predicted"/>
<gene>
    <name evidence="3" type="ORF">EYH37_03615</name>
</gene>
<dbReference type="GO" id="GO:0005829">
    <property type="term" value="C:cytosol"/>
    <property type="evidence" value="ECO:0007669"/>
    <property type="project" value="TreeGrafter"/>
</dbReference>
<protein>
    <submittedName>
        <fullName evidence="3">Lipopolysaccharide heptosyltransferase family protein</fullName>
    </submittedName>
</protein>
<keyword evidence="2" id="KW-0808">Transferase</keyword>
<accession>A0A9D0YPB1</accession>
<dbReference type="Pfam" id="PF01075">
    <property type="entry name" value="Glyco_transf_9"/>
    <property type="match status" value="1"/>
</dbReference>
<keyword evidence="1" id="KW-0328">Glycosyltransferase</keyword>
<evidence type="ECO:0000313" key="4">
    <source>
        <dbReference type="Proteomes" id="UP000606463"/>
    </source>
</evidence>
<dbReference type="AlphaFoldDB" id="A0A9D0YPB1"/>
<dbReference type="GO" id="GO:0009244">
    <property type="term" value="P:lipopolysaccharide core region biosynthetic process"/>
    <property type="evidence" value="ECO:0007669"/>
    <property type="project" value="TreeGrafter"/>
</dbReference>
<dbReference type="PANTHER" id="PTHR30160:SF23">
    <property type="match status" value="1"/>
</dbReference>
<dbReference type="SUPFAM" id="SSF53756">
    <property type="entry name" value="UDP-Glycosyltransferase/glycogen phosphorylase"/>
    <property type="match status" value="1"/>
</dbReference>
<sequence>MANRILIYRRGGLGDTLLTFPLAEIFKRKGFEVDCVGNTDYFKLAKLVGYTDGIFSQFPSDLSRYKKIVLISAYRFLEIPNALWVTPFPTESIHITLHYLKSLGLEGIPFSSELSLPPLKGWEGRVVIHPGSGSPKKNAPLGFFKNLYTLLEKRGFKPLFVLGEAEYHLEEELRGFETFKVEKLVEFARLLKGAKIFIGNDSGFSHLAGYLGIKTVVLFGPTDPVVWRPLGKGVKVVFKSLPCSPCFPQVCFHRECLNFSPQEVVKLLD</sequence>
<dbReference type="InterPro" id="IPR051199">
    <property type="entry name" value="LPS_LOS_Heptosyltrfase"/>
</dbReference>
<dbReference type="InterPro" id="IPR002201">
    <property type="entry name" value="Glyco_trans_9"/>
</dbReference>
<dbReference type="PANTHER" id="PTHR30160">
    <property type="entry name" value="TETRAACYLDISACCHARIDE 4'-KINASE-RELATED"/>
    <property type="match status" value="1"/>
</dbReference>